<feature type="transmembrane region" description="Helical" evidence="6">
    <location>
        <begin position="402"/>
        <end position="419"/>
    </location>
</feature>
<proteinExistence type="predicted"/>
<feature type="transmembrane region" description="Helical" evidence="6">
    <location>
        <begin position="126"/>
        <end position="148"/>
    </location>
</feature>
<evidence type="ECO:0000256" key="3">
    <source>
        <dbReference type="ARBA" id="ARBA00022692"/>
    </source>
</evidence>
<feature type="transmembrane region" description="Helical" evidence="6">
    <location>
        <begin position="93"/>
        <end position="114"/>
    </location>
</feature>
<protein>
    <submittedName>
        <fullName evidence="8">Copper resistance protein</fullName>
    </submittedName>
</protein>
<dbReference type="InterPro" id="IPR032694">
    <property type="entry name" value="CopC/D"/>
</dbReference>
<organism evidence="8 9">
    <name type="scientific">Lichenicoccus roseus</name>
    <dbReference type="NCBI Taxonomy" id="2683649"/>
    <lineage>
        <taxon>Bacteria</taxon>
        <taxon>Pseudomonadati</taxon>
        <taxon>Pseudomonadota</taxon>
        <taxon>Alphaproteobacteria</taxon>
        <taxon>Acetobacterales</taxon>
        <taxon>Acetobacteraceae</taxon>
        <taxon>Lichenicoccus</taxon>
    </lineage>
</organism>
<dbReference type="Pfam" id="PF05425">
    <property type="entry name" value="CopD"/>
    <property type="match status" value="1"/>
</dbReference>
<feature type="transmembrane region" description="Helical" evidence="6">
    <location>
        <begin position="57"/>
        <end position="81"/>
    </location>
</feature>
<keyword evidence="5 6" id="KW-0472">Membrane</keyword>
<dbReference type="EMBL" id="VCDI01000001">
    <property type="protein sequence ID" value="TLU74223.1"/>
    <property type="molecule type" value="Genomic_DNA"/>
</dbReference>
<dbReference type="Proteomes" id="UP000305654">
    <property type="component" value="Unassembled WGS sequence"/>
</dbReference>
<evidence type="ECO:0000256" key="2">
    <source>
        <dbReference type="ARBA" id="ARBA00022475"/>
    </source>
</evidence>
<evidence type="ECO:0000256" key="5">
    <source>
        <dbReference type="ARBA" id="ARBA00023136"/>
    </source>
</evidence>
<feature type="transmembrane region" description="Helical" evidence="6">
    <location>
        <begin position="202"/>
        <end position="226"/>
    </location>
</feature>
<dbReference type="AlphaFoldDB" id="A0A5R9JBU7"/>
<comment type="caution">
    <text evidence="8">The sequence shown here is derived from an EMBL/GenBank/DDBJ whole genome shotgun (WGS) entry which is preliminary data.</text>
</comment>
<feature type="transmembrane region" description="Helical" evidence="6">
    <location>
        <begin position="443"/>
        <end position="462"/>
    </location>
</feature>
<feature type="transmembrane region" description="Helical" evidence="6">
    <location>
        <begin position="275"/>
        <end position="297"/>
    </location>
</feature>
<feature type="transmembrane region" description="Helical" evidence="6">
    <location>
        <begin position="534"/>
        <end position="553"/>
    </location>
</feature>
<reference evidence="8 9" key="1">
    <citation type="submission" date="2019-05" db="EMBL/GenBank/DDBJ databases">
        <authorList>
            <person name="Pankratov T."/>
            <person name="Grouzdev D."/>
        </authorList>
    </citation>
    <scope>NUCLEOTIDE SEQUENCE [LARGE SCALE GENOMIC DNA]</scope>
    <source>
        <strain evidence="8 9">KEBCLARHB70R</strain>
    </source>
</reference>
<dbReference type="OrthoDB" id="113685at2"/>
<feature type="transmembrane region" description="Helical" evidence="6">
    <location>
        <begin position="13"/>
        <end position="36"/>
    </location>
</feature>
<evidence type="ECO:0000313" key="9">
    <source>
        <dbReference type="Proteomes" id="UP000305654"/>
    </source>
</evidence>
<evidence type="ECO:0000256" key="6">
    <source>
        <dbReference type="SAM" id="Phobius"/>
    </source>
</evidence>
<dbReference type="GO" id="GO:0005886">
    <property type="term" value="C:plasma membrane"/>
    <property type="evidence" value="ECO:0007669"/>
    <property type="project" value="UniProtKB-SubCell"/>
</dbReference>
<comment type="subcellular location">
    <subcellularLocation>
        <location evidence="1">Cell membrane</location>
        <topology evidence="1">Multi-pass membrane protein</topology>
    </subcellularLocation>
</comment>
<sequence length="556" mass="60298">MSLLVDLFGYLSIVLHGLTIVAQSMTLGGVLFLVLLARPFAHRLAEGDAILRGATRITLYSAVAMTVVEILGNGLQVAVLMQTVDLPFLDVMQANFAVAALVKVACAALIVLLLATRGAPDRATGLVLLALGAVELAAATMTTHAAARLQPSLLLLAVEWLHQLGAAIWIGGIPCFVLALARVQDGAGWRLVGARFSRLSMAGVGCILLSGTTMFIVYIGSLPAFYGTAFGVMVGAKIAMFGMLLALGAANFLVTERLRRDPRASVVRMKRFAEVEIGIGFSIFFAAASLTSVPPAVDLTQDRVTWQEILQRNAPVWPRLASPDHDALAIPELQAQLDREAQQHHQAVSPASVPGDGVLPPRNAEDIAWSEYNHHWAGLFVILIGGLALLSQASARRPWLRWARHWPLVFIGLALFLLLRSDPEVWPLGDEDFMAAFRDVEVLQHRIFVVLILVFALFEWAVRTGRLRSQRAALVFPLMVAAGGALLLTHSHQIANVKDAMLIELTHTPLAIAGIAAGWARWLELRLPGKGSRIAGWTWPLCFVLVGVILLWYREA</sequence>
<feature type="transmembrane region" description="Helical" evidence="6">
    <location>
        <begin position="474"/>
        <end position="495"/>
    </location>
</feature>
<gene>
    <name evidence="8" type="ORF">FE263_03190</name>
</gene>
<evidence type="ECO:0000313" key="8">
    <source>
        <dbReference type="EMBL" id="TLU74223.1"/>
    </source>
</evidence>
<dbReference type="InterPro" id="IPR008457">
    <property type="entry name" value="Cu-R_CopD_dom"/>
</dbReference>
<accession>A0A5R9JBU7</accession>
<keyword evidence="9" id="KW-1185">Reference proteome</keyword>
<feature type="domain" description="Copper resistance protein D" evidence="7">
    <location>
        <begin position="194"/>
        <end position="290"/>
    </location>
</feature>
<evidence type="ECO:0000256" key="1">
    <source>
        <dbReference type="ARBA" id="ARBA00004651"/>
    </source>
</evidence>
<dbReference type="GO" id="GO:0006825">
    <property type="term" value="P:copper ion transport"/>
    <property type="evidence" value="ECO:0007669"/>
    <property type="project" value="InterPro"/>
</dbReference>
<feature type="transmembrane region" description="Helical" evidence="6">
    <location>
        <begin position="160"/>
        <end position="181"/>
    </location>
</feature>
<name>A0A5R9JBU7_9PROT</name>
<keyword evidence="3 6" id="KW-0812">Transmembrane</keyword>
<keyword evidence="4 6" id="KW-1133">Transmembrane helix</keyword>
<feature type="transmembrane region" description="Helical" evidence="6">
    <location>
        <begin position="372"/>
        <end position="390"/>
    </location>
</feature>
<dbReference type="RefSeq" id="WP_138324475.1">
    <property type="nucleotide sequence ID" value="NZ_VCDI01000001.1"/>
</dbReference>
<evidence type="ECO:0000256" key="4">
    <source>
        <dbReference type="ARBA" id="ARBA00022989"/>
    </source>
</evidence>
<evidence type="ECO:0000259" key="7">
    <source>
        <dbReference type="Pfam" id="PF05425"/>
    </source>
</evidence>
<feature type="transmembrane region" description="Helical" evidence="6">
    <location>
        <begin position="232"/>
        <end position="254"/>
    </location>
</feature>
<keyword evidence="2" id="KW-1003">Cell membrane</keyword>
<dbReference type="PANTHER" id="PTHR34820">
    <property type="entry name" value="INNER MEMBRANE PROTEIN YEBZ"/>
    <property type="match status" value="1"/>
</dbReference>
<dbReference type="PANTHER" id="PTHR34820:SF4">
    <property type="entry name" value="INNER MEMBRANE PROTEIN YEBZ"/>
    <property type="match status" value="1"/>
</dbReference>